<feature type="region of interest" description="Disordered" evidence="1">
    <location>
        <begin position="415"/>
        <end position="436"/>
    </location>
</feature>
<gene>
    <name evidence="3" type="primary">LOC102804323</name>
</gene>
<evidence type="ECO:0000256" key="1">
    <source>
        <dbReference type="SAM" id="MobiDB-lite"/>
    </source>
</evidence>
<feature type="compositionally biased region" description="Low complexity" evidence="1">
    <location>
        <begin position="418"/>
        <end position="432"/>
    </location>
</feature>
<dbReference type="PANTHER" id="PTHR47331:SF1">
    <property type="entry name" value="GAG-LIKE PROTEIN"/>
    <property type="match status" value="1"/>
</dbReference>
<dbReference type="GeneID" id="102804323"/>
<evidence type="ECO:0000313" key="3">
    <source>
        <dbReference type="RefSeq" id="XP_006814488.1"/>
    </source>
</evidence>
<name>A0ABM0M397_SACKO</name>
<dbReference type="Proteomes" id="UP000694865">
    <property type="component" value="Unplaced"/>
</dbReference>
<sequence length="537" mass="60697">MPDTQAEESITRLKLTRRGQRAHMTKLFTRAEEVIDKYSEEADKTTAYNLLVALNKQLSDKYHALNATEEKILNLTDEANYDTVSEASCDYQSEIYERNHRITTFIENHRPNTGSNNGASGIDHTPRGRSKNTIALPKLQLQTFDGNSLEWVSFFDLFKSSIHEDTSLDNIQKFTYLRSLLTGKASHTISGLALTEANYEHAVDLLVARYGQKHLLIDAHMTALWQLRQPCNDIISLRHFYDSIESNVRGLQSLGKNESTYGELLVPMIRDKLPANIRQQIARDRGDVAWNLPDLRKAILREINVLQAGCSLEELSIVNAPNPPEITAAFHTHVSTGQTSKSQQEPRHTRKVCPFCKGAHHAAECRVINDTRQRLDIIRKNRQCFNCFGKHRVADCRSRYTCRICKRKHHTSLHFEESASTSSPAPSQTKKSQTADATTEVITVNFTKVSPLPDKNYFNNDRCQDQYPDTLATKPKNAGPVLLKTAIVPISVRNDQPINAVVMFDEGANATFISAKFARELSVTVTKKENINLATFW</sequence>
<dbReference type="RefSeq" id="XP_006814488.1">
    <property type="nucleotide sequence ID" value="XM_006814425.1"/>
</dbReference>
<organism evidence="2 3">
    <name type="scientific">Saccoglossus kowalevskii</name>
    <name type="common">Acorn worm</name>
    <dbReference type="NCBI Taxonomy" id="10224"/>
    <lineage>
        <taxon>Eukaryota</taxon>
        <taxon>Metazoa</taxon>
        <taxon>Hemichordata</taxon>
        <taxon>Enteropneusta</taxon>
        <taxon>Harrimaniidae</taxon>
        <taxon>Saccoglossus</taxon>
    </lineage>
</organism>
<protein>
    <submittedName>
        <fullName evidence="3">Uncharacterized protein LOC102804323</fullName>
    </submittedName>
</protein>
<reference evidence="3" key="1">
    <citation type="submission" date="2025-08" db="UniProtKB">
        <authorList>
            <consortium name="RefSeq"/>
        </authorList>
    </citation>
    <scope>IDENTIFICATION</scope>
    <source>
        <tissue evidence="3">Testes</tissue>
    </source>
</reference>
<keyword evidence="2" id="KW-1185">Reference proteome</keyword>
<evidence type="ECO:0000313" key="2">
    <source>
        <dbReference type="Proteomes" id="UP000694865"/>
    </source>
</evidence>
<accession>A0ABM0M397</accession>
<feature type="region of interest" description="Disordered" evidence="1">
    <location>
        <begin position="107"/>
        <end position="128"/>
    </location>
</feature>
<dbReference type="Pfam" id="PF03564">
    <property type="entry name" value="DUF1759"/>
    <property type="match status" value="1"/>
</dbReference>
<proteinExistence type="predicted"/>
<dbReference type="InterPro" id="IPR005312">
    <property type="entry name" value="DUF1759"/>
</dbReference>
<dbReference type="PANTHER" id="PTHR47331">
    <property type="entry name" value="PHD-TYPE DOMAIN-CONTAINING PROTEIN"/>
    <property type="match status" value="1"/>
</dbReference>